<accession>A0AAU9AST7</accession>
<gene>
    <name evidence="2" type="ORF">LEN_3012</name>
</gene>
<dbReference type="KEGG" id="lem:LEN_3012"/>
<evidence type="ECO:0000256" key="1">
    <source>
        <dbReference type="SAM" id="Phobius"/>
    </source>
</evidence>
<dbReference type="EMBL" id="AP014940">
    <property type="protein sequence ID" value="BAV98499.1"/>
    <property type="molecule type" value="Genomic_DNA"/>
</dbReference>
<reference evidence="2 3" key="1">
    <citation type="journal article" date="2017" name="DNA Res.">
        <title>Complete genome sequence and expression profile of the commercial lytic enzyme producer Lysobacter enzymogenes M497-1.</title>
        <authorList>
            <person name="Takami H."/>
            <person name="Toyoda A."/>
            <person name="Uchiyama I."/>
            <person name="Itoh T."/>
            <person name="Takaki Y."/>
            <person name="Arai W."/>
            <person name="Nishi S."/>
            <person name="Kawai M."/>
            <person name="Shinya K."/>
            <person name="Ikeda H."/>
        </authorList>
    </citation>
    <scope>NUCLEOTIDE SEQUENCE [LARGE SCALE GENOMIC DNA]</scope>
    <source>
        <strain evidence="2 3">M497-1</strain>
    </source>
</reference>
<evidence type="ECO:0000313" key="2">
    <source>
        <dbReference type="EMBL" id="BAV98499.1"/>
    </source>
</evidence>
<dbReference type="AlphaFoldDB" id="A0AAU9AST7"/>
<keyword evidence="1" id="KW-0812">Transmembrane</keyword>
<protein>
    <submittedName>
        <fullName evidence="2">Uncharacterized protein</fullName>
    </submittedName>
</protein>
<keyword evidence="1" id="KW-1133">Transmembrane helix</keyword>
<feature type="transmembrane region" description="Helical" evidence="1">
    <location>
        <begin position="32"/>
        <end position="65"/>
    </location>
</feature>
<dbReference type="RefSeq" id="WP_145960091.1">
    <property type="nucleotide sequence ID" value="NZ_AP014940.1"/>
</dbReference>
<dbReference type="GeneID" id="83064841"/>
<name>A0AAU9AST7_LYSEN</name>
<organism evidence="2 3">
    <name type="scientific">Lysobacter enzymogenes</name>
    <dbReference type="NCBI Taxonomy" id="69"/>
    <lineage>
        <taxon>Bacteria</taxon>
        <taxon>Pseudomonadati</taxon>
        <taxon>Pseudomonadota</taxon>
        <taxon>Gammaproteobacteria</taxon>
        <taxon>Lysobacterales</taxon>
        <taxon>Lysobacteraceae</taxon>
        <taxon>Lysobacter</taxon>
    </lineage>
</organism>
<sequence length="73" mass="8215">MIALLTLPVLLYQLLFVLILYTASRFGARSLLIAFIACLLWTATHLFFPPLAVLQGAVIGVSYWWFSRKAARS</sequence>
<keyword evidence="1" id="KW-0472">Membrane</keyword>
<proteinExistence type="predicted"/>
<dbReference type="Proteomes" id="UP000218824">
    <property type="component" value="Chromosome"/>
</dbReference>
<evidence type="ECO:0000313" key="3">
    <source>
        <dbReference type="Proteomes" id="UP000218824"/>
    </source>
</evidence>